<feature type="transmembrane region" description="Helical" evidence="5">
    <location>
        <begin position="177"/>
        <end position="200"/>
    </location>
</feature>
<dbReference type="PANTHER" id="PTHR31851">
    <property type="entry name" value="FE(2+)/MN(2+) TRANSPORTER PCL1"/>
    <property type="match status" value="1"/>
</dbReference>
<dbReference type="InterPro" id="IPR008217">
    <property type="entry name" value="Ccc1_fam"/>
</dbReference>
<feature type="transmembrane region" description="Helical" evidence="5">
    <location>
        <begin position="298"/>
        <end position="321"/>
    </location>
</feature>
<name>A0A3M0BMM3_9AQUI</name>
<comment type="subcellular location">
    <subcellularLocation>
        <location evidence="1">Endomembrane system</location>
        <topology evidence="1">Multi-pass membrane protein</topology>
    </subcellularLocation>
</comment>
<evidence type="ECO:0000313" key="8">
    <source>
        <dbReference type="Proteomes" id="UP000280842"/>
    </source>
</evidence>
<evidence type="ECO:0000256" key="2">
    <source>
        <dbReference type="ARBA" id="ARBA00022692"/>
    </source>
</evidence>
<keyword evidence="4 5" id="KW-0472">Membrane</keyword>
<dbReference type="GO" id="GO:0030026">
    <property type="term" value="P:intracellular manganese ion homeostasis"/>
    <property type="evidence" value="ECO:0007669"/>
    <property type="project" value="InterPro"/>
</dbReference>
<feature type="transmembrane region" description="Helical" evidence="5">
    <location>
        <begin position="148"/>
        <end position="171"/>
    </location>
</feature>
<keyword evidence="3 5" id="KW-1133">Transmembrane helix</keyword>
<evidence type="ECO:0000256" key="1">
    <source>
        <dbReference type="ARBA" id="ARBA00004127"/>
    </source>
</evidence>
<dbReference type="CDD" id="cd01044">
    <property type="entry name" value="Ferritin_CCC1_N"/>
    <property type="match status" value="1"/>
</dbReference>
<dbReference type="InterPro" id="IPR009078">
    <property type="entry name" value="Ferritin-like_SF"/>
</dbReference>
<reference evidence="7 8" key="1">
    <citation type="submission" date="2018-10" db="EMBL/GenBank/DDBJ databases">
        <title>Genomic Encyclopedia of Archaeal and Bacterial Type Strains, Phase II (KMG-II): from individual species to whole genera.</title>
        <authorList>
            <person name="Goeker M."/>
        </authorList>
    </citation>
    <scope>NUCLEOTIDE SEQUENCE [LARGE SCALE GENOMIC DNA]</scope>
    <source>
        <strain evidence="7 8">VM1</strain>
    </source>
</reference>
<dbReference type="Pfam" id="PF01988">
    <property type="entry name" value="VIT1"/>
    <property type="match status" value="1"/>
</dbReference>
<dbReference type="Pfam" id="PF02915">
    <property type="entry name" value="Rubrerythrin"/>
    <property type="match status" value="1"/>
</dbReference>
<dbReference type="SUPFAM" id="SSF47240">
    <property type="entry name" value="Ferritin-like"/>
    <property type="match status" value="1"/>
</dbReference>
<protein>
    <submittedName>
        <fullName evidence="7">VIT1/CCC1 family predicted Fe2+/Mn2+ transporter</fullName>
    </submittedName>
</protein>
<dbReference type="GO" id="GO:0046872">
    <property type="term" value="F:metal ion binding"/>
    <property type="evidence" value="ECO:0007669"/>
    <property type="project" value="InterPro"/>
</dbReference>
<dbReference type="EMBL" id="REFO01000010">
    <property type="protein sequence ID" value="RMA97724.1"/>
    <property type="molecule type" value="Genomic_DNA"/>
</dbReference>
<sequence length="359" mass="40086">MDYIKKAKQFFINEINDYMFYKLLAEKVKDGNFRENLIRISNMEKTHAEFWKSFLERRGEKVPEVSISSLKKILVNILSKFPNPAVMVSFLELGEASGVKEYKEFLDKSNLDNKEREILKKIIIDEIKHETFFSEEAEKLGLSNVRDFVLGMNDGLVEILGAVTGLSAVYINNPLIVASSGLVVGIAGALSMGIGAFISVRSQKQVNQAMKEKMEIIFEVSPDLAVEEIKDYLEKLSIPPEIVKKVLENIDDKKSIAKLLLKEEDENELKSGLFTGFAYLFGVFFPIVPYFFAPSSLVALPFSILFAGLALATVGIFISLFSGINIKKKVLEMVLAGFSAAGLSYIFGKIVQTVFGIEI</sequence>
<evidence type="ECO:0000313" key="7">
    <source>
        <dbReference type="EMBL" id="RMA97724.1"/>
    </source>
</evidence>
<evidence type="ECO:0000259" key="6">
    <source>
        <dbReference type="Pfam" id="PF02915"/>
    </source>
</evidence>
<evidence type="ECO:0000256" key="3">
    <source>
        <dbReference type="ARBA" id="ARBA00022989"/>
    </source>
</evidence>
<evidence type="ECO:0000256" key="5">
    <source>
        <dbReference type="SAM" id="Phobius"/>
    </source>
</evidence>
<organism evidence="7 8">
    <name type="scientific">Hydrogenothermus marinus</name>
    <dbReference type="NCBI Taxonomy" id="133270"/>
    <lineage>
        <taxon>Bacteria</taxon>
        <taxon>Pseudomonadati</taxon>
        <taxon>Aquificota</taxon>
        <taxon>Aquificia</taxon>
        <taxon>Aquificales</taxon>
        <taxon>Hydrogenothermaceae</taxon>
        <taxon>Hydrogenothermus</taxon>
    </lineage>
</organism>
<feature type="domain" description="Rubrerythrin diiron-binding" evidence="6">
    <location>
        <begin position="11"/>
        <end position="135"/>
    </location>
</feature>
<dbReference type="InterPro" id="IPR012347">
    <property type="entry name" value="Ferritin-like"/>
</dbReference>
<dbReference type="Proteomes" id="UP000280842">
    <property type="component" value="Unassembled WGS sequence"/>
</dbReference>
<dbReference type="InterPro" id="IPR039376">
    <property type="entry name" value="Ferritin_CCC1_N"/>
</dbReference>
<dbReference type="GO" id="GO:0016491">
    <property type="term" value="F:oxidoreductase activity"/>
    <property type="evidence" value="ECO:0007669"/>
    <property type="project" value="InterPro"/>
</dbReference>
<gene>
    <name evidence="7" type="ORF">CLV39_0348</name>
</gene>
<comment type="caution">
    <text evidence="7">The sequence shown here is derived from an EMBL/GenBank/DDBJ whole genome shotgun (WGS) entry which is preliminary data.</text>
</comment>
<dbReference type="AlphaFoldDB" id="A0A3M0BMM3"/>
<dbReference type="OrthoDB" id="9781287at2"/>
<accession>A0A3M0BMM3</accession>
<keyword evidence="2 5" id="KW-0812">Transmembrane</keyword>
<dbReference type="GO" id="GO:0012505">
    <property type="term" value="C:endomembrane system"/>
    <property type="evidence" value="ECO:0007669"/>
    <property type="project" value="UniProtKB-SubCell"/>
</dbReference>
<dbReference type="GO" id="GO:0005384">
    <property type="term" value="F:manganese ion transmembrane transporter activity"/>
    <property type="evidence" value="ECO:0007669"/>
    <property type="project" value="InterPro"/>
</dbReference>
<keyword evidence="8" id="KW-1185">Reference proteome</keyword>
<dbReference type="InterPro" id="IPR003251">
    <property type="entry name" value="Rr_diiron-bd_dom"/>
</dbReference>
<feature type="transmembrane region" description="Helical" evidence="5">
    <location>
        <begin position="333"/>
        <end position="357"/>
    </location>
</feature>
<proteinExistence type="predicted"/>
<feature type="transmembrane region" description="Helical" evidence="5">
    <location>
        <begin position="272"/>
        <end position="292"/>
    </location>
</feature>
<dbReference type="RefSeq" id="WP_121922493.1">
    <property type="nucleotide sequence ID" value="NZ_REFO01000010.1"/>
</dbReference>
<evidence type="ECO:0000256" key="4">
    <source>
        <dbReference type="ARBA" id="ARBA00023136"/>
    </source>
</evidence>
<dbReference type="Gene3D" id="1.20.1260.10">
    <property type="match status" value="1"/>
</dbReference>